<organism evidence="8 9">
    <name type="scientific">Sorghum bicolor</name>
    <name type="common">Sorghum</name>
    <name type="synonym">Sorghum vulgare</name>
    <dbReference type="NCBI Taxonomy" id="4558"/>
    <lineage>
        <taxon>Eukaryota</taxon>
        <taxon>Viridiplantae</taxon>
        <taxon>Streptophyta</taxon>
        <taxon>Embryophyta</taxon>
        <taxon>Tracheophyta</taxon>
        <taxon>Spermatophyta</taxon>
        <taxon>Magnoliopsida</taxon>
        <taxon>Liliopsida</taxon>
        <taxon>Poales</taxon>
        <taxon>Poaceae</taxon>
        <taxon>PACMAD clade</taxon>
        <taxon>Panicoideae</taxon>
        <taxon>Andropogonodae</taxon>
        <taxon>Andropogoneae</taxon>
        <taxon>Sorghinae</taxon>
        <taxon>Sorghum</taxon>
    </lineage>
</organism>
<evidence type="ECO:0000256" key="2">
    <source>
        <dbReference type="ARBA" id="ARBA00010271"/>
    </source>
</evidence>
<gene>
    <name evidence="8" type="ORF">BDA96_01G578600</name>
</gene>
<dbReference type="AlphaFoldDB" id="A0A921V2G2"/>
<dbReference type="Proteomes" id="UP000807115">
    <property type="component" value="Chromosome 1"/>
</dbReference>
<evidence type="ECO:0000259" key="7">
    <source>
        <dbReference type="Pfam" id="PF03016"/>
    </source>
</evidence>
<dbReference type="GO" id="GO:0016757">
    <property type="term" value="F:glycosyltransferase activity"/>
    <property type="evidence" value="ECO:0007669"/>
    <property type="project" value="UniProtKB-KW"/>
</dbReference>
<dbReference type="PANTHER" id="PTHR11062:SF362">
    <property type="entry name" value="XYLOGLUCAN GALACTOSYLTRANSFERASE GT19-RELATED"/>
    <property type="match status" value="1"/>
</dbReference>
<sequence>MAARLLLTLLLCSVVITGASSRKKKTSLAVAVAVPVAPPPDGPPDPCAGRRIHIRRLPASFNTQLLLYCGSGSGSGTAFPLADPGDSKWSVPACASLANHGLGPRTHNGTRSWYRTDARLLEPFFHRRLLEHQCLVSRPAQADAVFLPYYAALDALPYVLHPDLLNSSALHGVPLARFLAHHQPRVLARRHGHDHFFLLAGTAWDYSQPHDADPRLYGTTSLLRLPDLANFTVLTLESRAWPWQEHAIPHPTSFHPSSLPRLRSWIARARRSRRTALMLYAGGVSRPSRPNIRGAILAECANRTTSSPDVCTVVDCSAAACGLNPVAYMRPMLKANFCLQPPGDSPSRRSTFDAIVAGCIPVFFEHAAARAHYGWHLPRGRYDQFSVTIPKESVVMGDVRIADVLAAVPEDKVARMRERVLEMAPRVVYRRHGSAAELRDSTSYRDAVDLAVEGVLRRIRRRVSALEDAQPDAIYGLEDDDDD</sequence>
<proteinExistence type="inferred from homology"/>
<keyword evidence="4" id="KW-0735">Signal-anchor</keyword>
<comment type="similarity">
    <text evidence="2">Belongs to the glycosyltransferase 47 family.</text>
</comment>
<dbReference type="EMBL" id="CM027680">
    <property type="protein sequence ID" value="KAG0553257.1"/>
    <property type="molecule type" value="Genomic_DNA"/>
</dbReference>
<evidence type="ECO:0000313" key="9">
    <source>
        <dbReference type="Proteomes" id="UP000807115"/>
    </source>
</evidence>
<evidence type="ECO:0000256" key="4">
    <source>
        <dbReference type="ARBA" id="ARBA00022968"/>
    </source>
</evidence>
<evidence type="ECO:0000256" key="5">
    <source>
        <dbReference type="ARBA" id="ARBA00023034"/>
    </source>
</evidence>
<dbReference type="InterPro" id="IPR004263">
    <property type="entry name" value="Exostosin"/>
</dbReference>
<name>A0A921V2G2_SORBI</name>
<dbReference type="GO" id="GO:0000139">
    <property type="term" value="C:Golgi membrane"/>
    <property type="evidence" value="ECO:0007669"/>
    <property type="project" value="UniProtKB-SubCell"/>
</dbReference>
<reference evidence="8" key="2">
    <citation type="submission" date="2020-10" db="EMBL/GenBank/DDBJ databases">
        <authorList>
            <person name="Cooper E.A."/>
            <person name="Brenton Z.W."/>
            <person name="Flinn B.S."/>
            <person name="Jenkins J."/>
            <person name="Shu S."/>
            <person name="Flowers D."/>
            <person name="Luo F."/>
            <person name="Wang Y."/>
            <person name="Xia P."/>
            <person name="Barry K."/>
            <person name="Daum C."/>
            <person name="Lipzen A."/>
            <person name="Yoshinaga Y."/>
            <person name="Schmutz J."/>
            <person name="Saski C."/>
            <person name="Vermerris W."/>
            <person name="Kresovich S."/>
        </authorList>
    </citation>
    <scope>NUCLEOTIDE SEQUENCE</scope>
</reference>
<reference evidence="8" key="1">
    <citation type="journal article" date="2019" name="BMC Genomics">
        <title>A new reference genome for Sorghum bicolor reveals high levels of sequence similarity between sweet and grain genotypes: implications for the genetics of sugar metabolism.</title>
        <authorList>
            <person name="Cooper E.A."/>
            <person name="Brenton Z.W."/>
            <person name="Flinn B.S."/>
            <person name="Jenkins J."/>
            <person name="Shu S."/>
            <person name="Flowers D."/>
            <person name="Luo F."/>
            <person name="Wang Y."/>
            <person name="Xia P."/>
            <person name="Barry K."/>
            <person name="Daum C."/>
            <person name="Lipzen A."/>
            <person name="Yoshinaga Y."/>
            <person name="Schmutz J."/>
            <person name="Saski C."/>
            <person name="Vermerris W."/>
            <person name="Kresovich S."/>
        </authorList>
    </citation>
    <scope>NUCLEOTIDE SEQUENCE</scope>
</reference>
<evidence type="ECO:0000256" key="6">
    <source>
        <dbReference type="SAM" id="SignalP"/>
    </source>
</evidence>
<protein>
    <recommendedName>
        <fullName evidence="7">Exostosin GT47 domain-containing protein</fullName>
    </recommendedName>
</protein>
<feature type="chain" id="PRO_5037218960" description="Exostosin GT47 domain-containing protein" evidence="6">
    <location>
        <begin position="22"/>
        <end position="483"/>
    </location>
</feature>
<accession>A0A921V2G2</accession>
<evidence type="ECO:0000256" key="3">
    <source>
        <dbReference type="ARBA" id="ARBA00022676"/>
    </source>
</evidence>
<keyword evidence="6" id="KW-0732">Signal</keyword>
<dbReference type="PANTHER" id="PTHR11062">
    <property type="entry name" value="EXOSTOSIN HEPARAN SULFATE GLYCOSYLTRANSFERASE -RELATED"/>
    <property type="match status" value="1"/>
</dbReference>
<keyword evidence="5" id="KW-0333">Golgi apparatus</keyword>
<feature type="domain" description="Exostosin GT47" evidence="7">
    <location>
        <begin position="47"/>
        <end position="395"/>
    </location>
</feature>
<dbReference type="Pfam" id="PF03016">
    <property type="entry name" value="Exostosin_GT47"/>
    <property type="match status" value="1"/>
</dbReference>
<dbReference type="InterPro" id="IPR040911">
    <property type="entry name" value="Exostosin_GT47"/>
</dbReference>
<keyword evidence="3" id="KW-0808">Transferase</keyword>
<keyword evidence="4" id="KW-0812">Transmembrane</keyword>
<comment type="subcellular location">
    <subcellularLocation>
        <location evidence="1">Golgi apparatus membrane</location>
        <topology evidence="1">Single-pass type II membrane protein</topology>
    </subcellularLocation>
</comment>
<evidence type="ECO:0000256" key="1">
    <source>
        <dbReference type="ARBA" id="ARBA00004323"/>
    </source>
</evidence>
<keyword evidence="3" id="KW-0328">Glycosyltransferase</keyword>
<evidence type="ECO:0000313" key="8">
    <source>
        <dbReference type="EMBL" id="KAG0553257.1"/>
    </source>
</evidence>
<feature type="signal peptide" evidence="6">
    <location>
        <begin position="1"/>
        <end position="21"/>
    </location>
</feature>
<comment type="caution">
    <text evidence="8">The sequence shown here is derived from an EMBL/GenBank/DDBJ whole genome shotgun (WGS) entry which is preliminary data.</text>
</comment>